<dbReference type="AlphaFoldDB" id="A0A8X6H0L8"/>
<dbReference type="EMBL" id="BMAO01027184">
    <property type="protein sequence ID" value="GFR15046.1"/>
    <property type="molecule type" value="Genomic_DNA"/>
</dbReference>
<dbReference type="OrthoDB" id="6429421at2759"/>
<gene>
    <name evidence="1" type="ORF">TNCT_678561</name>
</gene>
<reference evidence="1" key="1">
    <citation type="submission" date="2020-07" db="EMBL/GenBank/DDBJ databases">
        <title>Multicomponent nature underlies the extraordinary mechanical properties of spider dragline silk.</title>
        <authorList>
            <person name="Kono N."/>
            <person name="Nakamura H."/>
            <person name="Mori M."/>
            <person name="Yoshida Y."/>
            <person name="Ohtoshi R."/>
            <person name="Malay A.D."/>
            <person name="Moran D.A.P."/>
            <person name="Tomita M."/>
            <person name="Numata K."/>
            <person name="Arakawa K."/>
        </authorList>
    </citation>
    <scope>NUCLEOTIDE SEQUENCE</scope>
</reference>
<evidence type="ECO:0000313" key="1">
    <source>
        <dbReference type="EMBL" id="GFR15046.1"/>
    </source>
</evidence>
<keyword evidence="2" id="KW-1185">Reference proteome</keyword>
<proteinExistence type="predicted"/>
<evidence type="ECO:0000313" key="2">
    <source>
        <dbReference type="Proteomes" id="UP000887116"/>
    </source>
</evidence>
<organism evidence="1 2">
    <name type="scientific">Trichonephila clavata</name>
    <name type="common">Joro spider</name>
    <name type="synonym">Nephila clavata</name>
    <dbReference type="NCBI Taxonomy" id="2740835"/>
    <lineage>
        <taxon>Eukaryota</taxon>
        <taxon>Metazoa</taxon>
        <taxon>Ecdysozoa</taxon>
        <taxon>Arthropoda</taxon>
        <taxon>Chelicerata</taxon>
        <taxon>Arachnida</taxon>
        <taxon>Araneae</taxon>
        <taxon>Araneomorphae</taxon>
        <taxon>Entelegynae</taxon>
        <taxon>Araneoidea</taxon>
        <taxon>Nephilidae</taxon>
        <taxon>Trichonephila</taxon>
    </lineage>
</organism>
<protein>
    <submittedName>
        <fullName evidence="1">Uncharacterized protein</fullName>
    </submittedName>
</protein>
<name>A0A8X6H0L8_TRICU</name>
<dbReference type="Proteomes" id="UP000887116">
    <property type="component" value="Unassembled WGS sequence"/>
</dbReference>
<accession>A0A8X6H0L8</accession>
<comment type="caution">
    <text evidence="1">The sequence shown here is derived from an EMBL/GenBank/DDBJ whole genome shotgun (WGS) entry which is preliminary data.</text>
</comment>
<sequence>MLDITEDYGLCDYERLKQYTLLKTLVATDISQEVSDELELMINRACLRVDVVAEELGEYLFHNGFKGSEKMFDLSEIKVAEFLLSRCIKLCDESEPMYFNFLLVTAFLKESVFHFFLKYKCFRILYVADFCLEILYDEVFWKGFNSKNFYKKLKLFCQEFFNRFSSDSTSCALQDSTFGKYCIDIVDERLNVIDDSFSLDETNVEVFEKYYSLESIVKREEWPILRKTEIAESAYFDARKYYTSNCETCGSKCSDYLNYMNFF</sequence>